<dbReference type="PANTHER" id="PTHR34618">
    <property type="entry name" value="SURFACE PROTEIN MAS1, PUTATIVE-RELATED"/>
    <property type="match status" value="1"/>
</dbReference>
<comment type="caution">
    <text evidence="2">The sequence shown here is derived from an EMBL/GenBank/DDBJ whole genome shotgun (WGS) entry which is preliminary data.</text>
</comment>
<protein>
    <recommendedName>
        <fullName evidence="4">Secreted protein</fullName>
    </recommendedName>
</protein>
<gene>
    <name evidence="2" type="ORF">PPACK8108_LOCUS7862</name>
</gene>
<feature type="compositionally biased region" description="Basic and acidic residues" evidence="1">
    <location>
        <begin position="228"/>
        <end position="247"/>
    </location>
</feature>
<evidence type="ECO:0000313" key="3">
    <source>
        <dbReference type="Proteomes" id="UP001153365"/>
    </source>
</evidence>
<evidence type="ECO:0000256" key="1">
    <source>
        <dbReference type="SAM" id="MobiDB-lite"/>
    </source>
</evidence>
<feature type="region of interest" description="Disordered" evidence="1">
    <location>
        <begin position="205"/>
        <end position="247"/>
    </location>
</feature>
<evidence type="ECO:0008006" key="4">
    <source>
        <dbReference type="Google" id="ProtNLM"/>
    </source>
</evidence>
<evidence type="ECO:0000313" key="2">
    <source>
        <dbReference type="EMBL" id="CAH7673001.1"/>
    </source>
</evidence>
<dbReference type="InterPro" id="IPR021476">
    <property type="entry name" value="Egh16-like"/>
</dbReference>
<sequence>MILTISIIVIFIVNFKIHSTLGHLALVKLDSYSNGFTGQGFGIDNQTRRDGTARSPFQLDTAVIREEDISNGIASVCGRTLQGGVIPMPESFIKAENLGLPDVGPDGKLYITGHQINSDGGGPYSCAVDYTATGLNFDPVQMEVNIPGRNGRSDAKAADLPILATLPSGAKCTGGSDGQSCIVRCLNGAKAGPFGGCLAFTQKTSASRNSNSSNKNAGNNNKNNVDNNDSKVGESNKPTGDRFDFNL</sequence>
<reference evidence="2" key="1">
    <citation type="submission" date="2022-06" db="EMBL/GenBank/DDBJ databases">
        <authorList>
            <consortium name="SYNGENTA / RWTH Aachen University"/>
        </authorList>
    </citation>
    <scope>NUCLEOTIDE SEQUENCE</scope>
</reference>
<organism evidence="2 3">
    <name type="scientific">Phakopsora pachyrhizi</name>
    <name type="common">Asian soybean rust disease fungus</name>
    <dbReference type="NCBI Taxonomy" id="170000"/>
    <lineage>
        <taxon>Eukaryota</taxon>
        <taxon>Fungi</taxon>
        <taxon>Dikarya</taxon>
        <taxon>Basidiomycota</taxon>
        <taxon>Pucciniomycotina</taxon>
        <taxon>Pucciniomycetes</taxon>
        <taxon>Pucciniales</taxon>
        <taxon>Phakopsoraceae</taxon>
        <taxon>Phakopsora</taxon>
    </lineage>
</organism>
<keyword evidence="3" id="KW-1185">Reference proteome</keyword>
<dbReference type="EMBL" id="CALTRL010001556">
    <property type="protein sequence ID" value="CAH7673001.1"/>
    <property type="molecule type" value="Genomic_DNA"/>
</dbReference>
<proteinExistence type="predicted"/>
<dbReference type="Proteomes" id="UP001153365">
    <property type="component" value="Unassembled WGS sequence"/>
</dbReference>
<accession>A0AAV0AV35</accession>
<dbReference type="AlphaFoldDB" id="A0AAV0AV35"/>
<dbReference type="Pfam" id="PF11327">
    <property type="entry name" value="Egh16-like"/>
    <property type="match status" value="1"/>
</dbReference>
<feature type="compositionally biased region" description="Low complexity" evidence="1">
    <location>
        <begin position="205"/>
        <end position="227"/>
    </location>
</feature>
<name>A0AAV0AV35_PHAPC</name>
<dbReference type="PANTHER" id="PTHR34618:SF1">
    <property type="entry name" value="SECRETED PROTEIN"/>
    <property type="match status" value="1"/>
</dbReference>